<dbReference type="InterPro" id="IPR011009">
    <property type="entry name" value="Kinase-like_dom_sf"/>
</dbReference>
<dbReference type="Gene3D" id="3.90.1200.10">
    <property type="match status" value="1"/>
</dbReference>
<reference evidence="2" key="1">
    <citation type="submission" date="2020-02" db="EMBL/GenBank/DDBJ databases">
        <authorList>
            <person name="Lichtner F.J."/>
        </authorList>
    </citation>
    <scope>NUCLEOTIDE SEQUENCE</scope>
    <source>
        <strain evidence="2">G10</strain>
    </source>
</reference>
<proteinExistence type="predicted"/>
<comment type="caution">
    <text evidence="2">The sequence shown here is derived from an EMBL/GenBank/DDBJ whole genome shotgun (WGS) entry which is preliminary data.</text>
</comment>
<evidence type="ECO:0000313" key="3">
    <source>
        <dbReference type="Proteomes" id="UP000701341"/>
    </source>
</evidence>
<dbReference type="InterPro" id="IPR051678">
    <property type="entry name" value="AGP_Transferase"/>
</dbReference>
<organism evidence="2 3">
    <name type="scientific">Penicillium crustosum</name>
    <name type="common">Blue mold fungus</name>
    <dbReference type="NCBI Taxonomy" id="36656"/>
    <lineage>
        <taxon>Eukaryota</taxon>
        <taxon>Fungi</taxon>
        <taxon>Dikarya</taxon>
        <taxon>Ascomycota</taxon>
        <taxon>Pezizomycotina</taxon>
        <taxon>Eurotiomycetes</taxon>
        <taxon>Eurotiomycetidae</taxon>
        <taxon>Eurotiales</taxon>
        <taxon>Aspergillaceae</taxon>
        <taxon>Penicillium</taxon>
    </lineage>
</organism>
<sequence>MSPSSTSWTTEHDFLKKCDSQTADYFHRTRWDELCRIASDLAGHLECVALDQVASGLNNIVRVLKFSDETRWAARVHIRRSTSSVVSSTKLGNEVATMQFIKEYSELPVPRVFAYEVDENNPVCVAFILMELLSGSVAIDALGGYDVHRGVIPKEYRQTFYYSVAKCHVQLTSLRLPKVGTIVRNRDGGYECGPLPGIGGPFDTATEFFEAWANSVKFKWDKETITRMMQRGPISAEQMNTIIENFPSRIKAIASRLSVCNEGPFPLAHDDFLHSNIMVDENSFDVTGIIDWEGAFTVPYELIAFPDFLTAMPTSFDLPEKYDRDGQPLNEELREKWRERGEYIEMVRSAELNDSLLSTCLSSKRSQAIAYLYGAYAGFGKLGFYDRVMKELEREG</sequence>
<keyword evidence="3" id="KW-1185">Reference proteome</keyword>
<gene>
    <name evidence="2" type="ORF">PCG10_009936</name>
</gene>
<dbReference type="SUPFAM" id="SSF56112">
    <property type="entry name" value="Protein kinase-like (PK-like)"/>
    <property type="match status" value="1"/>
</dbReference>
<dbReference type="Proteomes" id="UP000701341">
    <property type="component" value="Unassembled WGS sequence"/>
</dbReference>
<dbReference type="AlphaFoldDB" id="A0A9P5GG35"/>
<accession>A0A9P5GG35</accession>
<evidence type="ECO:0000259" key="1">
    <source>
        <dbReference type="Pfam" id="PF01636"/>
    </source>
</evidence>
<dbReference type="EMBL" id="JAAOZQ010000085">
    <property type="protein sequence ID" value="KAF7519531.1"/>
    <property type="molecule type" value="Genomic_DNA"/>
</dbReference>
<feature type="domain" description="Aminoglycoside phosphotransferase" evidence="1">
    <location>
        <begin position="79"/>
        <end position="295"/>
    </location>
</feature>
<dbReference type="Pfam" id="PF01636">
    <property type="entry name" value="APH"/>
    <property type="match status" value="1"/>
</dbReference>
<evidence type="ECO:0000313" key="2">
    <source>
        <dbReference type="EMBL" id="KAF7519531.1"/>
    </source>
</evidence>
<name>A0A9P5GG35_PENCR</name>
<dbReference type="Gene3D" id="3.30.200.20">
    <property type="entry name" value="Phosphorylase Kinase, domain 1"/>
    <property type="match status" value="1"/>
</dbReference>
<dbReference type="InterPro" id="IPR002575">
    <property type="entry name" value="Aminoglycoside_PTrfase"/>
</dbReference>
<dbReference type="PANTHER" id="PTHR21310:SF37">
    <property type="entry name" value="AMINOGLYCOSIDE PHOSPHOTRANSFERASE DOMAIN-CONTAINING PROTEIN"/>
    <property type="match status" value="1"/>
</dbReference>
<protein>
    <recommendedName>
        <fullName evidence="1">Aminoglycoside phosphotransferase domain-containing protein</fullName>
    </recommendedName>
</protein>
<dbReference type="PANTHER" id="PTHR21310">
    <property type="entry name" value="AMINOGLYCOSIDE PHOSPHOTRANSFERASE-RELATED-RELATED"/>
    <property type="match status" value="1"/>
</dbReference>